<comment type="caution">
    <text evidence="1">The sequence shown here is derived from an EMBL/GenBank/DDBJ whole genome shotgun (WGS) entry which is preliminary data.</text>
</comment>
<protein>
    <submittedName>
        <fullName evidence="1">Uncharacterized protein</fullName>
    </submittedName>
</protein>
<gene>
    <name evidence="1" type="ORF">LCGC14_1449360</name>
</gene>
<proteinExistence type="predicted"/>
<reference evidence="1" key="1">
    <citation type="journal article" date="2015" name="Nature">
        <title>Complex archaea that bridge the gap between prokaryotes and eukaryotes.</title>
        <authorList>
            <person name="Spang A."/>
            <person name="Saw J.H."/>
            <person name="Jorgensen S.L."/>
            <person name="Zaremba-Niedzwiedzka K."/>
            <person name="Martijn J."/>
            <person name="Lind A.E."/>
            <person name="van Eijk R."/>
            <person name="Schleper C."/>
            <person name="Guy L."/>
            <person name="Ettema T.J."/>
        </authorList>
    </citation>
    <scope>NUCLEOTIDE SEQUENCE</scope>
</reference>
<evidence type="ECO:0000313" key="1">
    <source>
        <dbReference type="EMBL" id="KKM69586.1"/>
    </source>
</evidence>
<name>A0A0F9K4L2_9ZZZZ</name>
<accession>A0A0F9K4L2</accession>
<sequence>MFKDFFKRRKYRVIAFGEPTVKWSDARPTLFSIVFYENDNGRRTYTIEGQNHIASFHRTQHGVHCETWKRTGLLPTWAKDPIAEKLSR</sequence>
<dbReference type="AlphaFoldDB" id="A0A0F9K4L2"/>
<dbReference type="EMBL" id="LAZR01009963">
    <property type="protein sequence ID" value="KKM69586.1"/>
    <property type="molecule type" value="Genomic_DNA"/>
</dbReference>
<organism evidence="1">
    <name type="scientific">marine sediment metagenome</name>
    <dbReference type="NCBI Taxonomy" id="412755"/>
    <lineage>
        <taxon>unclassified sequences</taxon>
        <taxon>metagenomes</taxon>
        <taxon>ecological metagenomes</taxon>
    </lineage>
</organism>